<keyword evidence="3" id="KW-0813">Transport</keyword>
<dbReference type="SUPFAM" id="SSF53807">
    <property type="entry name" value="Helical backbone' metal receptor"/>
    <property type="match status" value="1"/>
</dbReference>
<evidence type="ECO:0000256" key="1">
    <source>
        <dbReference type="ARBA" id="ARBA00004196"/>
    </source>
</evidence>
<accession>A0A512DL55</accession>
<dbReference type="CDD" id="cd01146">
    <property type="entry name" value="FhuD"/>
    <property type="match status" value="1"/>
</dbReference>
<evidence type="ECO:0000313" key="8">
    <source>
        <dbReference type="EMBL" id="GEO37213.1"/>
    </source>
</evidence>
<evidence type="ECO:0000256" key="4">
    <source>
        <dbReference type="ARBA" id="ARBA00022496"/>
    </source>
</evidence>
<comment type="similarity">
    <text evidence="2">Belongs to the bacterial solute-binding protein 8 family.</text>
</comment>
<feature type="chain" id="PRO_5021709914" evidence="6">
    <location>
        <begin position="26"/>
        <end position="287"/>
    </location>
</feature>
<dbReference type="PROSITE" id="PS50983">
    <property type="entry name" value="FE_B12_PBP"/>
    <property type="match status" value="1"/>
</dbReference>
<feature type="signal peptide" evidence="6">
    <location>
        <begin position="1"/>
        <end position="25"/>
    </location>
</feature>
<proteinExistence type="inferred from homology"/>
<dbReference type="Pfam" id="PF01497">
    <property type="entry name" value="Peripla_BP_2"/>
    <property type="match status" value="1"/>
</dbReference>
<keyword evidence="4" id="KW-0408">Iron</keyword>
<keyword evidence="9" id="KW-1185">Reference proteome</keyword>
<dbReference type="PANTHER" id="PTHR30532:SF1">
    <property type="entry name" value="IRON(3+)-HYDROXAMATE-BINDING PROTEIN FHUD"/>
    <property type="match status" value="1"/>
</dbReference>
<evidence type="ECO:0000256" key="5">
    <source>
        <dbReference type="ARBA" id="ARBA00022729"/>
    </source>
</evidence>
<dbReference type="Gene3D" id="3.40.50.1980">
    <property type="entry name" value="Nitrogenase molybdenum iron protein domain"/>
    <property type="match status" value="2"/>
</dbReference>
<organism evidence="8 9">
    <name type="scientific">Skermanella aerolata</name>
    <dbReference type="NCBI Taxonomy" id="393310"/>
    <lineage>
        <taxon>Bacteria</taxon>
        <taxon>Pseudomonadati</taxon>
        <taxon>Pseudomonadota</taxon>
        <taxon>Alphaproteobacteria</taxon>
        <taxon>Rhodospirillales</taxon>
        <taxon>Azospirillaceae</taxon>
        <taxon>Skermanella</taxon>
    </lineage>
</organism>
<dbReference type="PROSITE" id="PS51318">
    <property type="entry name" value="TAT"/>
    <property type="match status" value="1"/>
</dbReference>
<dbReference type="EMBL" id="BJYZ01000006">
    <property type="protein sequence ID" value="GEO37213.1"/>
    <property type="molecule type" value="Genomic_DNA"/>
</dbReference>
<dbReference type="PRINTS" id="PR01715">
    <property type="entry name" value="FERRIBNDNGPP"/>
</dbReference>
<dbReference type="PANTHER" id="PTHR30532">
    <property type="entry name" value="IRON III DICITRATE-BINDING PERIPLASMIC PROTEIN"/>
    <property type="match status" value="1"/>
</dbReference>
<keyword evidence="5 6" id="KW-0732">Signal</keyword>
<dbReference type="InterPro" id="IPR051313">
    <property type="entry name" value="Bact_iron-sidero_bind"/>
</dbReference>
<keyword evidence="4" id="KW-0406">Ion transport</keyword>
<feature type="domain" description="Fe/B12 periplasmic-binding" evidence="7">
    <location>
        <begin position="35"/>
        <end position="287"/>
    </location>
</feature>
<sequence>MTAISRRAFLAGASALAAMPLAASASASASASPLRIAAVDWAMLETALALGIVPVAATELVHYRRWVVTPEMPDGVADLGLRGAPNLEVLVRSAPGLILSSHFYAGIRHRLARIAPVVDSTINMPGGNPYRRALEETAELGERLGTPDTARELIGRTEDAMDALAGRFGPRSVLLVSLGDARHVRTFGGDSLFGSVLERLGLVNAWRTATRFRATATVGLERLAEMPDATLVVLDPVPPGVWPALADSAIWQALPSVRDGRVVRLDAVNPFGGLPAARRFAELLARA</sequence>
<evidence type="ECO:0000256" key="2">
    <source>
        <dbReference type="ARBA" id="ARBA00008814"/>
    </source>
</evidence>
<gene>
    <name evidence="8" type="primary">fhuD</name>
    <name evidence="8" type="ORF">SAE02_13610</name>
</gene>
<evidence type="ECO:0000259" key="7">
    <source>
        <dbReference type="PROSITE" id="PS50983"/>
    </source>
</evidence>
<evidence type="ECO:0000256" key="6">
    <source>
        <dbReference type="SAM" id="SignalP"/>
    </source>
</evidence>
<name>A0A512DL55_9PROT</name>
<comment type="subcellular location">
    <subcellularLocation>
        <location evidence="1">Cell envelope</location>
    </subcellularLocation>
</comment>
<reference evidence="8 9" key="1">
    <citation type="submission" date="2019-07" db="EMBL/GenBank/DDBJ databases">
        <title>Whole genome shotgun sequence of Skermanella aerolata NBRC 106429.</title>
        <authorList>
            <person name="Hosoyama A."/>
            <person name="Uohara A."/>
            <person name="Ohji S."/>
            <person name="Ichikawa N."/>
        </authorList>
    </citation>
    <scope>NUCLEOTIDE SEQUENCE [LARGE SCALE GENOMIC DNA]</scope>
    <source>
        <strain evidence="8 9">NBRC 106429</strain>
    </source>
</reference>
<comment type="caution">
    <text evidence="8">The sequence shown here is derived from an EMBL/GenBank/DDBJ whole genome shotgun (WGS) entry which is preliminary data.</text>
</comment>
<keyword evidence="4" id="KW-0410">Iron transport</keyword>
<protein>
    <submittedName>
        <fullName evidence="8">Amino acid ABC transporter substrate-binding protein</fullName>
    </submittedName>
</protein>
<dbReference type="RefSeq" id="WP_244619446.1">
    <property type="nucleotide sequence ID" value="NZ_BJYZ01000006.1"/>
</dbReference>
<dbReference type="Proteomes" id="UP000321523">
    <property type="component" value="Unassembled WGS sequence"/>
</dbReference>
<dbReference type="AlphaFoldDB" id="A0A512DL55"/>
<dbReference type="GO" id="GO:0030288">
    <property type="term" value="C:outer membrane-bounded periplasmic space"/>
    <property type="evidence" value="ECO:0007669"/>
    <property type="project" value="TreeGrafter"/>
</dbReference>
<dbReference type="InterPro" id="IPR002491">
    <property type="entry name" value="ABC_transptr_periplasmic_BD"/>
</dbReference>
<evidence type="ECO:0000256" key="3">
    <source>
        <dbReference type="ARBA" id="ARBA00022448"/>
    </source>
</evidence>
<dbReference type="InterPro" id="IPR006311">
    <property type="entry name" value="TAT_signal"/>
</dbReference>
<evidence type="ECO:0000313" key="9">
    <source>
        <dbReference type="Proteomes" id="UP000321523"/>
    </source>
</evidence>
<dbReference type="GO" id="GO:1901678">
    <property type="term" value="P:iron coordination entity transport"/>
    <property type="evidence" value="ECO:0007669"/>
    <property type="project" value="UniProtKB-ARBA"/>
</dbReference>